<dbReference type="NCBIfam" id="TIGR03804">
    <property type="entry name" value="para_beta_helix"/>
    <property type="match status" value="2"/>
</dbReference>
<feature type="signal peptide" evidence="1">
    <location>
        <begin position="1"/>
        <end position="20"/>
    </location>
</feature>
<dbReference type="InterPro" id="IPR026464">
    <property type="entry name" value="NosD_copper_fam"/>
</dbReference>
<dbReference type="Proteomes" id="UP001610063">
    <property type="component" value="Unassembled WGS sequence"/>
</dbReference>
<dbReference type="InterPro" id="IPR011050">
    <property type="entry name" value="Pectin_lyase_fold/virulence"/>
</dbReference>
<dbReference type="SUPFAM" id="SSF51126">
    <property type="entry name" value="Pectin lyase-like"/>
    <property type="match status" value="1"/>
</dbReference>
<evidence type="ECO:0000313" key="3">
    <source>
        <dbReference type="EMBL" id="MFH6984636.1"/>
    </source>
</evidence>
<organism evidence="3 4">
    <name type="scientific">Marinoscillum luteum</name>
    <dbReference type="NCBI Taxonomy" id="861051"/>
    <lineage>
        <taxon>Bacteria</taxon>
        <taxon>Pseudomonadati</taxon>
        <taxon>Bacteroidota</taxon>
        <taxon>Cytophagia</taxon>
        <taxon>Cytophagales</taxon>
        <taxon>Reichenbachiellaceae</taxon>
        <taxon>Marinoscillum</taxon>
    </lineage>
</organism>
<evidence type="ECO:0000259" key="2">
    <source>
        <dbReference type="SMART" id="SM00722"/>
    </source>
</evidence>
<evidence type="ECO:0000313" key="4">
    <source>
        <dbReference type="Proteomes" id="UP001610063"/>
    </source>
</evidence>
<dbReference type="InterPro" id="IPR022441">
    <property type="entry name" value="Para_beta_helix_rpt-2"/>
</dbReference>
<dbReference type="InterPro" id="IPR012334">
    <property type="entry name" value="Pectin_lyas_fold"/>
</dbReference>
<protein>
    <submittedName>
        <fullName evidence="3">Nitrous oxide reductase family maturation protein NosD</fullName>
    </submittedName>
</protein>
<dbReference type="InterPro" id="IPR006626">
    <property type="entry name" value="PbH1"/>
</dbReference>
<evidence type="ECO:0000256" key="1">
    <source>
        <dbReference type="SAM" id="SignalP"/>
    </source>
</evidence>
<dbReference type="Gene3D" id="2.160.20.10">
    <property type="entry name" value="Single-stranded right-handed beta-helix, Pectin lyase-like"/>
    <property type="match status" value="1"/>
</dbReference>
<name>A0ABW7NBG1_9BACT</name>
<dbReference type="RefSeq" id="WP_395418034.1">
    <property type="nucleotide sequence ID" value="NZ_JBIPKE010000018.1"/>
</dbReference>
<feature type="domain" description="Carbohydrate-binding/sugar hydrolysis" evidence="2">
    <location>
        <begin position="42"/>
        <end position="188"/>
    </location>
</feature>
<proteinExistence type="predicted"/>
<keyword evidence="4" id="KW-1185">Reference proteome</keyword>
<dbReference type="NCBIfam" id="TIGR04247">
    <property type="entry name" value="NosD_copper_fam"/>
    <property type="match status" value="1"/>
</dbReference>
<gene>
    <name evidence="3" type="ORF">ACHKAR_14370</name>
</gene>
<sequence>MRRERCIMLIILFTSLVSRASVTSVCGDCAITSVAEAVRHARAKDTVRVQRGTYVCKNLTIDKPITLIGDSGAILDGANESYVLRLLADSIVVYGFTITNSGRSYTKDFAAIYAYNTSGIWIENNQVSQSFFGILIEKSTGGTILGNKVTGTATQEDQSGNGIHLWNCDHMQIESNEVKGMRDGIYLEFVDESYVTDNKTHFNVRYGLHFMFSNHDEYRGNTFQHNGAGVAVMFSKWIRMEQNRFMDNWGTASYGLLLKEIYDGEVQNNTFQENTIGVYVDGSARVTYSGNTFKQNGWAVKVSGGCYANAFTANNFIGNSFDVSYNSKMNDNTFNGNFWSAYSGYDLDKDGSGDVPYRPVKLFSYVVNRTPETIVLLRSLFVDIINFSEKVSPAFTPADLVDQTPSMRIFR</sequence>
<comment type="caution">
    <text evidence="3">The sequence shown here is derived from an EMBL/GenBank/DDBJ whole genome shotgun (WGS) entry which is preliminary data.</text>
</comment>
<dbReference type="InterPro" id="IPR006633">
    <property type="entry name" value="Carb-bd_sugar_hydrolysis-dom"/>
</dbReference>
<dbReference type="InterPro" id="IPR007742">
    <property type="entry name" value="NosD_dom"/>
</dbReference>
<dbReference type="SMART" id="SM00710">
    <property type="entry name" value="PbH1"/>
    <property type="match status" value="9"/>
</dbReference>
<dbReference type="EMBL" id="JBIPKE010000018">
    <property type="protein sequence ID" value="MFH6984636.1"/>
    <property type="molecule type" value="Genomic_DNA"/>
</dbReference>
<accession>A0ABW7NBG1</accession>
<reference evidence="3 4" key="1">
    <citation type="journal article" date="2013" name="Int. J. Syst. Evol. Microbiol.">
        <title>Marinoscillum luteum sp. nov., isolated from marine sediment.</title>
        <authorList>
            <person name="Cha I.T."/>
            <person name="Park S.J."/>
            <person name="Kim S.J."/>
            <person name="Kim J.G."/>
            <person name="Jung M.Y."/>
            <person name="Shin K.S."/>
            <person name="Kwon K.K."/>
            <person name="Yang S.H."/>
            <person name="Seo Y.S."/>
            <person name="Rhee S.K."/>
        </authorList>
    </citation>
    <scope>NUCLEOTIDE SEQUENCE [LARGE SCALE GENOMIC DNA]</scope>
    <source>
        <strain evidence="3 4">KCTC 23939</strain>
    </source>
</reference>
<keyword evidence="1" id="KW-0732">Signal</keyword>
<feature type="domain" description="Carbohydrate-binding/sugar hydrolysis" evidence="2">
    <location>
        <begin position="217"/>
        <end position="355"/>
    </location>
</feature>
<dbReference type="SMART" id="SM00722">
    <property type="entry name" value="CASH"/>
    <property type="match status" value="2"/>
</dbReference>
<dbReference type="Pfam" id="PF05048">
    <property type="entry name" value="NosD"/>
    <property type="match status" value="1"/>
</dbReference>
<feature type="chain" id="PRO_5047503536" evidence="1">
    <location>
        <begin position="21"/>
        <end position="411"/>
    </location>
</feature>